<keyword evidence="6" id="KW-0472">Membrane</keyword>
<evidence type="ECO:0000259" key="7">
    <source>
        <dbReference type="Pfam" id="PF01262"/>
    </source>
</evidence>
<keyword evidence="4" id="KW-0862">Zinc</keyword>
<dbReference type="Pfam" id="PF01262">
    <property type="entry name" value="AlaDh_PNT_C"/>
    <property type="match status" value="1"/>
</dbReference>
<evidence type="ECO:0000256" key="2">
    <source>
        <dbReference type="ARBA" id="ARBA00008072"/>
    </source>
</evidence>
<dbReference type="GO" id="GO:0046872">
    <property type="term" value="F:metal ion binding"/>
    <property type="evidence" value="ECO:0007669"/>
    <property type="project" value="UniProtKB-KW"/>
</dbReference>
<dbReference type="RefSeq" id="WP_146887263.1">
    <property type="nucleotide sequence ID" value="NZ_BJXB01000019.1"/>
</dbReference>
<evidence type="ECO:0000256" key="3">
    <source>
        <dbReference type="ARBA" id="ARBA00022723"/>
    </source>
</evidence>
<dbReference type="Gene3D" id="3.90.180.10">
    <property type="entry name" value="Medium-chain alcohol dehydrogenases, catalytic domain"/>
    <property type="match status" value="2"/>
</dbReference>
<dbReference type="Gene3D" id="3.40.50.720">
    <property type="entry name" value="NAD(P)-binding Rossmann-like Domain"/>
    <property type="match status" value="1"/>
</dbReference>
<accession>A0A511N612</accession>
<evidence type="ECO:0000256" key="6">
    <source>
        <dbReference type="SAM" id="Phobius"/>
    </source>
</evidence>
<dbReference type="InterPro" id="IPR007698">
    <property type="entry name" value="AlaDH/PNT_NAD(H)-bd"/>
</dbReference>
<keyword evidence="6" id="KW-1133">Transmembrane helix</keyword>
<dbReference type="GO" id="GO:0016491">
    <property type="term" value="F:oxidoreductase activity"/>
    <property type="evidence" value="ECO:0007669"/>
    <property type="project" value="UniProtKB-KW"/>
</dbReference>
<dbReference type="EMBL" id="BJXB01000019">
    <property type="protein sequence ID" value="GEM48300.1"/>
    <property type="molecule type" value="Genomic_DNA"/>
</dbReference>
<dbReference type="PANTHER" id="PTHR43350">
    <property type="entry name" value="NAD-DEPENDENT ALCOHOL DEHYDROGENASE"/>
    <property type="match status" value="1"/>
</dbReference>
<feature type="transmembrane region" description="Helical" evidence="6">
    <location>
        <begin position="134"/>
        <end position="155"/>
    </location>
</feature>
<comment type="caution">
    <text evidence="8">The sequence shown here is derived from an EMBL/GenBank/DDBJ whole genome shotgun (WGS) entry which is preliminary data.</text>
</comment>
<comment type="cofactor">
    <cofactor evidence="1">
        <name>Zn(2+)</name>
        <dbReference type="ChEBI" id="CHEBI:29105"/>
    </cofactor>
</comment>
<keyword evidence="5" id="KW-0560">Oxidoreductase</keyword>
<feature type="domain" description="Alanine dehydrogenase/pyridine nucleotide transhydrogenase NAD(H)-binding" evidence="7">
    <location>
        <begin position="132"/>
        <end position="180"/>
    </location>
</feature>
<reference evidence="8 9" key="1">
    <citation type="submission" date="2019-07" db="EMBL/GenBank/DDBJ databases">
        <title>Whole genome shotgun sequence of Deinococcus cellulosilyticus NBRC 106333.</title>
        <authorList>
            <person name="Hosoyama A."/>
            <person name="Uohara A."/>
            <person name="Ohji S."/>
            <person name="Ichikawa N."/>
        </authorList>
    </citation>
    <scope>NUCLEOTIDE SEQUENCE [LARGE SCALE GENOMIC DNA]</scope>
    <source>
        <strain evidence="8 9">NBRC 106333</strain>
    </source>
</reference>
<proteinExistence type="inferred from homology"/>
<dbReference type="AlphaFoldDB" id="A0A511N612"/>
<evidence type="ECO:0000256" key="1">
    <source>
        <dbReference type="ARBA" id="ARBA00001947"/>
    </source>
</evidence>
<evidence type="ECO:0000313" key="9">
    <source>
        <dbReference type="Proteomes" id="UP000321306"/>
    </source>
</evidence>
<keyword evidence="9" id="KW-1185">Reference proteome</keyword>
<dbReference type="SUPFAM" id="SSF51735">
    <property type="entry name" value="NAD(P)-binding Rossmann-fold domains"/>
    <property type="match status" value="1"/>
</dbReference>
<dbReference type="SUPFAM" id="SSF50129">
    <property type="entry name" value="GroES-like"/>
    <property type="match status" value="1"/>
</dbReference>
<evidence type="ECO:0000256" key="4">
    <source>
        <dbReference type="ARBA" id="ARBA00022833"/>
    </source>
</evidence>
<protein>
    <submittedName>
        <fullName evidence="8">Alcohol dehydrogenase</fullName>
    </submittedName>
</protein>
<evidence type="ECO:0000256" key="5">
    <source>
        <dbReference type="ARBA" id="ARBA00023002"/>
    </source>
</evidence>
<gene>
    <name evidence="8" type="ORF">DC3_39350</name>
</gene>
<dbReference type="PANTHER" id="PTHR43350:SF19">
    <property type="entry name" value="D-GULOSIDE 3-DEHYDROGENASE"/>
    <property type="match status" value="1"/>
</dbReference>
<comment type="similarity">
    <text evidence="2">Belongs to the zinc-containing alcohol dehydrogenase family.</text>
</comment>
<keyword evidence="3" id="KW-0479">Metal-binding</keyword>
<dbReference type="InterPro" id="IPR011032">
    <property type="entry name" value="GroES-like_sf"/>
</dbReference>
<name>A0A511N612_DEIC1</name>
<dbReference type="OrthoDB" id="9792162at2"/>
<dbReference type="InterPro" id="IPR036291">
    <property type="entry name" value="NAD(P)-bd_dom_sf"/>
</dbReference>
<organism evidence="8 9">
    <name type="scientific">Deinococcus cellulosilyticus (strain DSM 18568 / NBRC 106333 / KACC 11606 / 5516J-15)</name>
    <dbReference type="NCBI Taxonomy" id="1223518"/>
    <lineage>
        <taxon>Bacteria</taxon>
        <taxon>Thermotogati</taxon>
        <taxon>Deinococcota</taxon>
        <taxon>Deinococci</taxon>
        <taxon>Deinococcales</taxon>
        <taxon>Deinococcaceae</taxon>
        <taxon>Deinococcus</taxon>
    </lineage>
</organism>
<keyword evidence="6" id="KW-0812">Transmembrane</keyword>
<evidence type="ECO:0000313" key="8">
    <source>
        <dbReference type="EMBL" id="GEM48300.1"/>
    </source>
</evidence>
<sequence>MAKKLLLKAPLTLEWEDHPVPALKQDHVVLRTLKTAVSVSSTLSEYLGNIPVSYPRAAGYESLALVEETSDPEAFPVGMRVVATYGHTDHLVLPVHRLVPVPEPICDEVALLSILVCDAFKGVYRVRPRSQDRVLVMGAGVMGILTAWNLLALGMQVDIHDPLHDRLELARHMGARPVDPTNQSGGYTCGFECSGNPEAFSMLQSAMSSEGRICVLSDGNWGSLQLTRDFHQRELAILAASDGLRYQDHARIFFREVEEQQSLLKRLYDLEVSSADLIPTFEWLAVGPRPRKILVHW</sequence>
<dbReference type="Proteomes" id="UP000321306">
    <property type="component" value="Unassembled WGS sequence"/>
</dbReference>